<feature type="region of interest" description="Disordered" evidence="1">
    <location>
        <begin position="1"/>
        <end position="527"/>
    </location>
</feature>
<feature type="compositionally biased region" description="Low complexity" evidence="1">
    <location>
        <begin position="282"/>
        <end position="329"/>
    </location>
</feature>
<dbReference type="EMBL" id="FXBM01000003">
    <property type="protein sequence ID" value="SMH49768.1"/>
    <property type="molecule type" value="Genomic_DNA"/>
</dbReference>
<feature type="compositionally biased region" description="Acidic residues" evidence="1">
    <location>
        <begin position="386"/>
        <end position="396"/>
    </location>
</feature>
<evidence type="ECO:0008006" key="5">
    <source>
        <dbReference type="Google" id="ProtNLM"/>
    </source>
</evidence>
<feature type="compositionally biased region" description="Pro residues" evidence="1">
    <location>
        <begin position="232"/>
        <end position="255"/>
    </location>
</feature>
<feature type="compositionally biased region" description="Pro residues" evidence="1">
    <location>
        <begin position="49"/>
        <end position="58"/>
    </location>
</feature>
<feature type="region of interest" description="Disordered" evidence="1">
    <location>
        <begin position="561"/>
        <end position="588"/>
    </location>
</feature>
<feature type="compositionally biased region" description="Basic and acidic residues" evidence="1">
    <location>
        <begin position="1"/>
        <end position="24"/>
    </location>
</feature>
<keyword evidence="2" id="KW-1133">Transmembrane helix</keyword>
<reference evidence="4" key="1">
    <citation type="submission" date="2017-04" db="EMBL/GenBank/DDBJ databases">
        <authorList>
            <person name="Varghese N."/>
            <person name="Submissions S."/>
        </authorList>
    </citation>
    <scope>NUCLEOTIDE SEQUENCE [LARGE SCALE GENOMIC DNA]</scope>
    <source>
        <strain evidence="4">VKM Ac-2121</strain>
    </source>
</reference>
<feature type="compositionally biased region" description="Basic and acidic residues" evidence="1">
    <location>
        <begin position="334"/>
        <end position="344"/>
    </location>
</feature>
<feature type="compositionally biased region" description="Low complexity" evidence="1">
    <location>
        <begin position="500"/>
        <end position="520"/>
    </location>
</feature>
<feature type="transmembrane region" description="Helical" evidence="2">
    <location>
        <begin position="533"/>
        <end position="556"/>
    </location>
</feature>
<feature type="compositionally biased region" description="Acidic residues" evidence="1">
    <location>
        <begin position="415"/>
        <end position="432"/>
    </location>
</feature>
<name>A0A1X7PGB2_9MICO</name>
<evidence type="ECO:0000313" key="3">
    <source>
        <dbReference type="EMBL" id="SMH49768.1"/>
    </source>
</evidence>
<evidence type="ECO:0000313" key="4">
    <source>
        <dbReference type="Proteomes" id="UP000193711"/>
    </source>
</evidence>
<proteinExistence type="predicted"/>
<sequence>MTDDDGRERGEHSGADGRPREPERQIGGSDWLLQQLSGGRLKSIFDAPRPAPVRPEPSVPEDDSGTAATPADGRGAETAETDSAAETDVPSDVAADPEASSGGSVADDSVAAAPSQPSSARPTEEASPAEPPRSSTLGRWPAAPITVDPEAARPRGSREARAAAAPVGDVASSSEPDEPVDASAAEQPVELAPDPRSGGAASTAVPTADPITEPSDQEQPAASRSEPEEPEPSAPTPSAPTPSAPTPSDPTPSEPEPSDPALSESPTSDPLARVDDEESGESRAASSPVVAPDAPRSPRAASPVVAEPPATRPPLAAAEPPADLPSAPSGLRAAQERPRGDRPEGATPPSPREPEPEPGAVYHWPDPRSGWDQPPVWEDVVAPRDEPEDDGGDEELWRETAGAYAWNLEPTTAEADADGPGETDPPADDGDDVGAAPAAEPEAPFRTAAATAHVNAPAPRGKESPRGKGSSRGKAATGGPTAPRAQAAPRSKAVPRGRDASQTTTAAATAASVPSVTSLTGPPQGRARSRRRLLIGLIAAGAVLVLAALLAIGIAVGSATGPSDDAAAPVTTDAATTEPAPEPSAAPTAEIPAVGPLPAGTWAWSALLGGECLQPFDSVWAEEFTVVDCATAHSGEMVDTGTLTDATFPGQEALAASVASLCQATGVVDVTGAGAYGDVQVSGSFPVTQEQWDAGERSYYCFVDRAGGGELLGSLDGMPSA</sequence>
<keyword evidence="2" id="KW-0472">Membrane</keyword>
<dbReference type="RefSeq" id="WP_085477782.1">
    <property type="nucleotide sequence ID" value="NZ_FXBM01000003.1"/>
</dbReference>
<keyword evidence="4" id="KW-1185">Reference proteome</keyword>
<accession>A0A1X7PGB2</accession>
<dbReference type="Proteomes" id="UP000193711">
    <property type="component" value="Unassembled WGS sequence"/>
</dbReference>
<dbReference type="STRING" id="1891671.SAMN06295885_3408"/>
<feature type="compositionally biased region" description="Low complexity" evidence="1">
    <location>
        <begin position="433"/>
        <end position="459"/>
    </location>
</feature>
<feature type="compositionally biased region" description="Low complexity" evidence="1">
    <location>
        <begin position="99"/>
        <end position="120"/>
    </location>
</feature>
<feature type="compositionally biased region" description="Low complexity" evidence="1">
    <location>
        <begin position="162"/>
        <end position="174"/>
    </location>
</feature>
<keyword evidence="2" id="KW-0812">Transmembrane</keyword>
<dbReference type="AlphaFoldDB" id="A0A1X7PGB2"/>
<feature type="compositionally biased region" description="Basic and acidic residues" evidence="1">
    <location>
        <begin position="150"/>
        <end position="161"/>
    </location>
</feature>
<organism evidence="3 4">
    <name type="scientific">Rathayibacter oskolensis</name>
    <dbReference type="NCBI Taxonomy" id="1891671"/>
    <lineage>
        <taxon>Bacteria</taxon>
        <taxon>Bacillati</taxon>
        <taxon>Actinomycetota</taxon>
        <taxon>Actinomycetes</taxon>
        <taxon>Micrococcales</taxon>
        <taxon>Microbacteriaceae</taxon>
        <taxon>Rathayibacter</taxon>
    </lineage>
</organism>
<evidence type="ECO:0000256" key="2">
    <source>
        <dbReference type="SAM" id="Phobius"/>
    </source>
</evidence>
<dbReference type="OrthoDB" id="5112895at2"/>
<protein>
    <recommendedName>
        <fullName evidence="5">Septum formation</fullName>
    </recommendedName>
</protein>
<gene>
    <name evidence="3" type="ORF">SAMN06295885_3408</name>
</gene>
<evidence type="ECO:0000256" key="1">
    <source>
        <dbReference type="SAM" id="MobiDB-lite"/>
    </source>
</evidence>